<keyword evidence="10 12" id="KW-0472">Membrane</keyword>
<dbReference type="PANTHER" id="PTHR11893:SF41">
    <property type="entry name" value="INNEXIN INX2"/>
    <property type="match status" value="1"/>
</dbReference>
<comment type="caution">
    <text evidence="12">Lacks conserved residue(s) required for the propagation of feature annotation.</text>
</comment>
<dbReference type="EMBL" id="GECZ01015911">
    <property type="protein sequence ID" value="JAS53858.1"/>
    <property type="molecule type" value="Transcribed_RNA"/>
</dbReference>
<keyword evidence="5 12" id="KW-0812">Transmembrane</keyword>
<name>A0A1B6FUJ7_9HEMI</name>
<dbReference type="GO" id="GO:0005243">
    <property type="term" value="F:gap junction channel activity"/>
    <property type="evidence" value="ECO:0007669"/>
    <property type="project" value="TreeGrafter"/>
</dbReference>
<protein>
    <recommendedName>
        <fullName evidence="12">Innexin</fullName>
    </recommendedName>
</protein>
<keyword evidence="7" id="KW-0965">Cell junction</keyword>
<dbReference type="AlphaFoldDB" id="A0A1B6FUJ7"/>
<gene>
    <name evidence="12" type="primary">inx</name>
    <name evidence="13" type="ORF">g.49566</name>
</gene>
<keyword evidence="8 12" id="KW-1133">Transmembrane helix</keyword>
<evidence type="ECO:0000256" key="9">
    <source>
        <dbReference type="ARBA" id="ARBA00023065"/>
    </source>
</evidence>
<keyword evidence="11 12" id="KW-0407">Ion channel</keyword>
<dbReference type="PROSITE" id="PS51013">
    <property type="entry name" value="PANNEXIN"/>
    <property type="match status" value="1"/>
</dbReference>
<feature type="non-terminal residue" evidence="13">
    <location>
        <position position="1"/>
    </location>
</feature>
<organism evidence="13">
    <name type="scientific">Cuerna arida</name>
    <dbReference type="NCBI Taxonomy" id="1464854"/>
    <lineage>
        <taxon>Eukaryota</taxon>
        <taxon>Metazoa</taxon>
        <taxon>Ecdysozoa</taxon>
        <taxon>Arthropoda</taxon>
        <taxon>Hexapoda</taxon>
        <taxon>Insecta</taxon>
        <taxon>Pterygota</taxon>
        <taxon>Neoptera</taxon>
        <taxon>Paraneoptera</taxon>
        <taxon>Hemiptera</taxon>
        <taxon>Auchenorrhyncha</taxon>
        <taxon>Membracoidea</taxon>
        <taxon>Cicadellidae</taxon>
        <taxon>Cicadellinae</taxon>
        <taxon>Proconiini</taxon>
        <taxon>Cuerna</taxon>
    </lineage>
</organism>
<sequence length="118" mass="13651">FHRYGPSGSITQIDGLCVLAINAVNEKMILALWFWYIFLTIVTAIHLLMRVPILLSKYVRTLLLQDLMYNSPCTEARELVYSSNLGDWFVLYQVGRNISCRVFQDLVIDIRRKLHSSA</sequence>
<dbReference type="PANTHER" id="PTHR11893">
    <property type="entry name" value="INNEXIN"/>
    <property type="match status" value="1"/>
</dbReference>
<proteinExistence type="inferred from homology"/>
<comment type="similarity">
    <text evidence="12">Belongs to the pannexin family.</text>
</comment>
<evidence type="ECO:0000256" key="1">
    <source>
        <dbReference type="ARBA" id="ARBA00004610"/>
    </source>
</evidence>
<feature type="transmembrane region" description="Helical" evidence="12">
    <location>
        <begin position="33"/>
        <end position="55"/>
    </location>
</feature>
<dbReference type="Pfam" id="PF00876">
    <property type="entry name" value="Innexin"/>
    <property type="match status" value="1"/>
</dbReference>
<evidence type="ECO:0000256" key="5">
    <source>
        <dbReference type="ARBA" id="ARBA00022692"/>
    </source>
</evidence>
<dbReference type="GO" id="GO:0034220">
    <property type="term" value="P:monoatomic ion transmembrane transport"/>
    <property type="evidence" value="ECO:0007669"/>
    <property type="project" value="UniProtKB-KW"/>
</dbReference>
<evidence type="ECO:0000256" key="3">
    <source>
        <dbReference type="ARBA" id="ARBA00022448"/>
    </source>
</evidence>
<evidence type="ECO:0000256" key="12">
    <source>
        <dbReference type="RuleBase" id="RU010713"/>
    </source>
</evidence>
<dbReference type="GO" id="GO:0005921">
    <property type="term" value="C:gap junction"/>
    <property type="evidence" value="ECO:0007669"/>
    <property type="project" value="UniProtKB-SubCell"/>
</dbReference>
<dbReference type="GO" id="GO:0007602">
    <property type="term" value="P:phototransduction"/>
    <property type="evidence" value="ECO:0007669"/>
    <property type="project" value="TreeGrafter"/>
</dbReference>
<evidence type="ECO:0000256" key="2">
    <source>
        <dbReference type="ARBA" id="ARBA00004651"/>
    </source>
</evidence>
<evidence type="ECO:0000256" key="10">
    <source>
        <dbReference type="ARBA" id="ARBA00023136"/>
    </source>
</evidence>
<evidence type="ECO:0000256" key="4">
    <source>
        <dbReference type="ARBA" id="ARBA00022475"/>
    </source>
</evidence>
<dbReference type="GO" id="GO:0005886">
    <property type="term" value="C:plasma membrane"/>
    <property type="evidence" value="ECO:0007669"/>
    <property type="project" value="UniProtKB-SubCell"/>
</dbReference>
<keyword evidence="4" id="KW-1003">Cell membrane</keyword>
<evidence type="ECO:0000256" key="11">
    <source>
        <dbReference type="ARBA" id="ARBA00023303"/>
    </source>
</evidence>
<keyword evidence="9 12" id="KW-0406">Ion transport</keyword>
<comment type="subcellular location">
    <subcellularLocation>
        <location evidence="1">Cell junction</location>
        <location evidence="1">Gap junction</location>
    </subcellularLocation>
    <subcellularLocation>
        <location evidence="2 12">Cell membrane</location>
        <topology evidence="2 12">Multi-pass membrane protein</topology>
    </subcellularLocation>
</comment>
<comment type="function">
    <text evidence="12">Structural component of the gap junctions.</text>
</comment>
<evidence type="ECO:0000256" key="7">
    <source>
        <dbReference type="ARBA" id="ARBA00022949"/>
    </source>
</evidence>
<evidence type="ECO:0000313" key="13">
    <source>
        <dbReference type="EMBL" id="JAS53858.1"/>
    </source>
</evidence>
<evidence type="ECO:0000256" key="8">
    <source>
        <dbReference type="ARBA" id="ARBA00022989"/>
    </source>
</evidence>
<accession>A0A1B6FUJ7</accession>
<keyword evidence="6" id="KW-0303">Gap junction</keyword>
<evidence type="ECO:0000256" key="6">
    <source>
        <dbReference type="ARBA" id="ARBA00022868"/>
    </source>
</evidence>
<reference evidence="13" key="1">
    <citation type="submission" date="2015-11" db="EMBL/GenBank/DDBJ databases">
        <title>De novo transcriptome assembly of four potential Pierce s Disease insect vectors from Arizona vineyards.</title>
        <authorList>
            <person name="Tassone E.E."/>
        </authorList>
    </citation>
    <scope>NUCLEOTIDE SEQUENCE</scope>
</reference>
<dbReference type="InterPro" id="IPR000990">
    <property type="entry name" value="Innexin"/>
</dbReference>
<keyword evidence="3 12" id="KW-0813">Transport</keyword>